<dbReference type="GO" id="GO:0005737">
    <property type="term" value="C:cytoplasm"/>
    <property type="evidence" value="ECO:0007669"/>
    <property type="project" value="TreeGrafter"/>
</dbReference>
<dbReference type="EMBL" id="REGN01006725">
    <property type="protein sequence ID" value="RNA08487.1"/>
    <property type="molecule type" value="Genomic_DNA"/>
</dbReference>
<keyword evidence="2" id="KW-0862">Zinc</keyword>
<dbReference type="Pfam" id="PF13920">
    <property type="entry name" value="zf-C3HC4_3"/>
    <property type="match status" value="1"/>
</dbReference>
<dbReference type="PANTHER" id="PTHR22996:SF0">
    <property type="entry name" value="RE60872P-RELATED"/>
    <property type="match status" value="1"/>
</dbReference>
<dbReference type="AlphaFoldDB" id="A0A3M7QAI9"/>
<dbReference type="OrthoDB" id="10014838at2759"/>
<dbReference type="InterPro" id="IPR045195">
    <property type="entry name" value="LOG2-like_mRING_C3HC5"/>
</dbReference>
<comment type="similarity">
    <text evidence="3">Belongs to the RING-type zinc finger family. LOG2 subfamily.</text>
</comment>
<keyword evidence="8" id="KW-1185">Reference proteome</keyword>
<evidence type="ECO:0000256" key="3">
    <source>
        <dbReference type="ARBA" id="ARBA00025721"/>
    </source>
</evidence>
<dbReference type="InterPro" id="IPR045194">
    <property type="entry name" value="MGRN1/RNF157-like"/>
</dbReference>
<protein>
    <submittedName>
        <fullName evidence="7">RING finger protein 157-like</fullName>
    </submittedName>
</protein>
<keyword evidence="1 4" id="KW-0863">Zinc-finger</keyword>
<dbReference type="GO" id="GO:0008270">
    <property type="term" value="F:zinc ion binding"/>
    <property type="evidence" value="ECO:0007669"/>
    <property type="project" value="UniProtKB-KW"/>
</dbReference>
<dbReference type="GO" id="GO:0016567">
    <property type="term" value="P:protein ubiquitination"/>
    <property type="evidence" value="ECO:0007669"/>
    <property type="project" value="TreeGrafter"/>
</dbReference>
<dbReference type="CDD" id="cd16789">
    <property type="entry name" value="mRING-HC-C3HC5_MGRN1-like"/>
    <property type="match status" value="1"/>
</dbReference>
<organism evidence="7 8">
    <name type="scientific">Brachionus plicatilis</name>
    <name type="common">Marine rotifer</name>
    <name type="synonym">Brachionus muelleri</name>
    <dbReference type="NCBI Taxonomy" id="10195"/>
    <lineage>
        <taxon>Eukaryota</taxon>
        <taxon>Metazoa</taxon>
        <taxon>Spiralia</taxon>
        <taxon>Gnathifera</taxon>
        <taxon>Rotifera</taxon>
        <taxon>Eurotatoria</taxon>
        <taxon>Monogononta</taxon>
        <taxon>Pseudotrocha</taxon>
        <taxon>Ploima</taxon>
        <taxon>Brachionidae</taxon>
        <taxon>Brachionus</taxon>
    </lineage>
</organism>
<name>A0A3M7QAI9_BRAPC</name>
<dbReference type="InterPro" id="IPR001841">
    <property type="entry name" value="Znf_RING"/>
</dbReference>
<evidence type="ECO:0000256" key="1">
    <source>
        <dbReference type="ARBA" id="ARBA00022771"/>
    </source>
</evidence>
<dbReference type="SUPFAM" id="SSF57850">
    <property type="entry name" value="RING/U-box"/>
    <property type="match status" value="1"/>
</dbReference>
<evidence type="ECO:0000259" key="6">
    <source>
        <dbReference type="PROSITE" id="PS50089"/>
    </source>
</evidence>
<evidence type="ECO:0000256" key="2">
    <source>
        <dbReference type="ARBA" id="ARBA00022833"/>
    </source>
</evidence>
<dbReference type="PANTHER" id="PTHR22996">
    <property type="entry name" value="MAHOGUNIN"/>
    <property type="match status" value="1"/>
</dbReference>
<proteinExistence type="inferred from homology"/>
<comment type="caution">
    <text evidence="7">The sequence shown here is derived from an EMBL/GenBank/DDBJ whole genome shotgun (WGS) entry which is preliminary data.</text>
</comment>
<feature type="domain" description="RING-type" evidence="6">
    <location>
        <begin position="417"/>
        <end position="456"/>
    </location>
</feature>
<evidence type="ECO:0000256" key="4">
    <source>
        <dbReference type="PROSITE-ProRule" id="PRU00175"/>
    </source>
</evidence>
<dbReference type="STRING" id="10195.A0A3M7QAI9"/>
<sequence>MGALLSTARSFAINWIPGIGPGEQNDQTNNESQEINHSHANSRLNLINQLLSTSTNRSNGLRFISKNTTGLNDFQSIHFASNYFMAGRKFKNLIDQNQTFLFGDQLDLGFILANKPVNFPYGIKPLDTPSDYIQSLVNIRKDTLKLIKLSDSVCYESAPTLNSELKINSASQNSQKYSIEFVFDCDCDVEIKIHFFATEKCLDSNTSDRKLVYSCSCLKYAKKCICFNSSINDQKPIIYKKGANITFKQPDLYFIPSDFPKSSWNFNLHTGYFPVVIECIPMDDSCRNKHSHVTLAYLDKFQTTINPNTESLQLASPISNQTELTTVPDKVDKNLGTKALSVGCISQMVFNYQIKAIKQKQYIDGIVYSLQEIYGIEKKPTDENASPSISNESQDTISTSSDLKPSDQEQELKGIECVICMCEVRDTLILPCRHLCLCKLCAFNLRVQSNNCPICRIPFIALVQIKLYRKRKSDENKMLENLPILAMKDLNSPKDSTVIIQIENNKIVEPEIKDFQVKCENSISKKNKNRKKKISEHYDKVNLFDVFKSDDDLASKKTKVKNNKIANDQAEEIVLKCVNECENTFGGNVSEIDLNNVLNSMNNRDAKKSLSVNVGPGNERLMNQKNKISRSHVDLRMSENLMNKKTQGTTSFKCVQSQNSQRDTLTNNYTSNI</sequence>
<feature type="region of interest" description="Disordered" evidence="5">
    <location>
        <begin position="381"/>
        <end position="407"/>
    </location>
</feature>
<evidence type="ECO:0000313" key="8">
    <source>
        <dbReference type="Proteomes" id="UP000276133"/>
    </source>
</evidence>
<dbReference type="Gene3D" id="3.30.40.10">
    <property type="entry name" value="Zinc/RING finger domain, C3HC4 (zinc finger)"/>
    <property type="match status" value="1"/>
</dbReference>
<evidence type="ECO:0000256" key="5">
    <source>
        <dbReference type="SAM" id="MobiDB-lite"/>
    </source>
</evidence>
<dbReference type="Proteomes" id="UP000276133">
    <property type="component" value="Unassembled WGS sequence"/>
</dbReference>
<reference evidence="7 8" key="1">
    <citation type="journal article" date="2018" name="Sci. Rep.">
        <title>Genomic signatures of local adaptation to the degree of environmental predictability in rotifers.</title>
        <authorList>
            <person name="Franch-Gras L."/>
            <person name="Hahn C."/>
            <person name="Garcia-Roger E.M."/>
            <person name="Carmona M.J."/>
            <person name="Serra M."/>
            <person name="Gomez A."/>
        </authorList>
    </citation>
    <scope>NUCLEOTIDE SEQUENCE [LARGE SCALE GENOMIC DNA]</scope>
    <source>
        <strain evidence="7">HYR1</strain>
    </source>
</reference>
<dbReference type="InterPro" id="IPR013083">
    <property type="entry name" value="Znf_RING/FYVE/PHD"/>
</dbReference>
<dbReference type="PROSITE" id="PS50089">
    <property type="entry name" value="ZF_RING_2"/>
    <property type="match status" value="1"/>
</dbReference>
<accession>A0A3M7QAI9</accession>
<dbReference type="GO" id="GO:0061630">
    <property type="term" value="F:ubiquitin protein ligase activity"/>
    <property type="evidence" value="ECO:0007669"/>
    <property type="project" value="UniProtKB-EC"/>
</dbReference>
<dbReference type="SMART" id="SM00184">
    <property type="entry name" value="RING"/>
    <property type="match status" value="1"/>
</dbReference>
<gene>
    <name evidence="7" type="ORF">BpHYR1_030894</name>
</gene>
<feature type="compositionally biased region" description="Polar residues" evidence="5">
    <location>
        <begin position="383"/>
        <end position="403"/>
    </location>
</feature>
<keyword evidence="1 4" id="KW-0479">Metal-binding</keyword>
<evidence type="ECO:0000313" key="7">
    <source>
        <dbReference type="EMBL" id="RNA08487.1"/>
    </source>
</evidence>